<dbReference type="InterPro" id="IPR011676">
    <property type="entry name" value="DUF1618"/>
</dbReference>
<reference evidence="2 3" key="1">
    <citation type="journal article" date="2019" name="Sci. Rep.">
        <title>A high-quality genome of Eragrostis curvula grass provides insights into Poaceae evolution and supports new strategies to enhance forage quality.</title>
        <authorList>
            <person name="Carballo J."/>
            <person name="Santos B.A.C.M."/>
            <person name="Zappacosta D."/>
            <person name="Garbus I."/>
            <person name="Selva J.P."/>
            <person name="Gallo C.A."/>
            <person name="Diaz A."/>
            <person name="Albertini E."/>
            <person name="Caccamo M."/>
            <person name="Echenique V."/>
        </authorList>
    </citation>
    <scope>NUCLEOTIDE SEQUENCE [LARGE SCALE GENOMIC DNA]</scope>
    <source>
        <strain evidence="3">cv. Victoria</strain>
        <tissue evidence="2">Leaf</tissue>
    </source>
</reference>
<sequence>MLYTETMKLFSVNNGPSHSSRRQIPFWASKISVSFHGPYEHSAADLVLFRVSPRSDLGRGEYFVYKAASGGGNKRPSLRLLGDAQRYLQYQYRTALLARRDVGDGDDDGHYYVATLNYNLERPATFNLVIYNSADEKWRVTRPVSLRTENSHFTSKVIALGDRGVLGFADPWRGILVCDVFGRRPDHFLPLPQHLVTFDKPGSDPNLFRDVAVVDGRLTVVELHRAVDPDTGNKLNSWDLSTWSISSPWDGQDQDGWRMEYAVRSRDVVVDDDNAALIARVPEDDGGMSRRTLGRLQLAHPILSLSDRRVVYLMAKVSIRERKRPLMLSVDMENRRLRRAAVFDAERMFGIAFGYTLMQSPISRYFDMASGQFKMLYPRKLQAGVNVEDDTNMAID</sequence>
<organism evidence="2 3">
    <name type="scientific">Eragrostis curvula</name>
    <name type="common">weeping love grass</name>
    <dbReference type="NCBI Taxonomy" id="38414"/>
    <lineage>
        <taxon>Eukaryota</taxon>
        <taxon>Viridiplantae</taxon>
        <taxon>Streptophyta</taxon>
        <taxon>Embryophyta</taxon>
        <taxon>Tracheophyta</taxon>
        <taxon>Spermatophyta</taxon>
        <taxon>Magnoliopsida</taxon>
        <taxon>Liliopsida</taxon>
        <taxon>Poales</taxon>
        <taxon>Poaceae</taxon>
        <taxon>PACMAD clade</taxon>
        <taxon>Chloridoideae</taxon>
        <taxon>Eragrostideae</taxon>
        <taxon>Eragrostidinae</taxon>
        <taxon>Eragrostis</taxon>
    </lineage>
</organism>
<evidence type="ECO:0000313" key="2">
    <source>
        <dbReference type="EMBL" id="TVU16099.1"/>
    </source>
</evidence>
<dbReference type="Proteomes" id="UP000324897">
    <property type="component" value="Unassembled WGS sequence"/>
</dbReference>
<dbReference type="EMBL" id="RWGY01000031">
    <property type="protein sequence ID" value="TVU16099.1"/>
    <property type="molecule type" value="Genomic_DNA"/>
</dbReference>
<dbReference type="AlphaFoldDB" id="A0A5J9TXH6"/>
<gene>
    <name evidence="2" type="ORF">EJB05_39648</name>
</gene>
<keyword evidence="3" id="KW-1185">Reference proteome</keyword>
<dbReference type="Pfam" id="PF07762">
    <property type="entry name" value="DUF1618"/>
    <property type="match status" value="1"/>
</dbReference>
<feature type="non-terminal residue" evidence="2">
    <location>
        <position position="1"/>
    </location>
</feature>
<name>A0A5J9TXH6_9POAL</name>
<feature type="domain" description="DUF1618" evidence="1">
    <location>
        <begin position="170"/>
        <end position="312"/>
    </location>
</feature>
<evidence type="ECO:0000313" key="3">
    <source>
        <dbReference type="Proteomes" id="UP000324897"/>
    </source>
</evidence>
<dbReference type="OrthoDB" id="695602at2759"/>
<dbReference type="PANTHER" id="PTHR33074">
    <property type="entry name" value="EXPRESSED PROTEIN-RELATED"/>
    <property type="match status" value="1"/>
</dbReference>
<evidence type="ECO:0000259" key="1">
    <source>
        <dbReference type="Pfam" id="PF07762"/>
    </source>
</evidence>
<protein>
    <recommendedName>
        <fullName evidence="1">DUF1618 domain-containing protein</fullName>
    </recommendedName>
</protein>
<comment type="caution">
    <text evidence="2">The sequence shown here is derived from an EMBL/GenBank/DDBJ whole genome shotgun (WGS) entry which is preliminary data.</text>
</comment>
<accession>A0A5J9TXH6</accession>
<dbReference type="PANTHER" id="PTHR33074:SF68">
    <property type="entry name" value="OS09G0557100 PROTEIN"/>
    <property type="match status" value="1"/>
</dbReference>
<dbReference type="Gramene" id="TVU16099">
    <property type="protein sequence ID" value="TVU16099"/>
    <property type="gene ID" value="EJB05_39648"/>
</dbReference>
<proteinExistence type="predicted"/>